<accession>A0A1I2VMJ4</accession>
<evidence type="ECO:0000313" key="2">
    <source>
        <dbReference type="Proteomes" id="UP000199642"/>
    </source>
</evidence>
<evidence type="ECO:0000313" key="1">
    <source>
        <dbReference type="EMBL" id="SFG90545.1"/>
    </source>
</evidence>
<sequence>MNPSRPYSRLEIDKVFNKVKAEMHAEALQRGNGKAIYQDCYTGKTLYGGDPYDYEHIYGSEWVHTTYKHLLSDAQIAQVVNCPENVGVTTRVINQSKGKHNPESWFAQPHHIENNDIDLNLALSNIRKAKTAIEKMVAKLAK</sequence>
<protein>
    <submittedName>
        <fullName evidence="1">Uncharacterized protein</fullName>
    </submittedName>
</protein>
<proteinExistence type="predicted"/>
<dbReference type="EMBL" id="FOPC01000010">
    <property type="protein sequence ID" value="SFG90545.1"/>
    <property type="molecule type" value="Genomic_DNA"/>
</dbReference>
<dbReference type="AlphaFoldDB" id="A0A1I2VMJ4"/>
<gene>
    <name evidence="1" type="ORF">SAMN04487988_11039</name>
</gene>
<dbReference type="STRING" id="435880.SAMN04487988_11039"/>
<reference evidence="2" key="1">
    <citation type="submission" date="2016-10" db="EMBL/GenBank/DDBJ databases">
        <authorList>
            <person name="Varghese N."/>
            <person name="Submissions S."/>
        </authorList>
    </citation>
    <scope>NUCLEOTIDE SEQUENCE [LARGE SCALE GENOMIC DNA]</scope>
    <source>
        <strain evidence="2">DSM 19315</strain>
    </source>
</reference>
<dbReference type="OrthoDB" id="824656at2"/>
<name>A0A1I2VMJ4_9BACT</name>
<dbReference type="Proteomes" id="UP000199642">
    <property type="component" value="Unassembled WGS sequence"/>
</dbReference>
<organism evidence="1 2">
    <name type="scientific">Algoriphagus hitonicola</name>
    <dbReference type="NCBI Taxonomy" id="435880"/>
    <lineage>
        <taxon>Bacteria</taxon>
        <taxon>Pseudomonadati</taxon>
        <taxon>Bacteroidota</taxon>
        <taxon>Cytophagia</taxon>
        <taxon>Cytophagales</taxon>
        <taxon>Cyclobacteriaceae</taxon>
        <taxon>Algoriphagus</taxon>
    </lineage>
</organism>
<dbReference type="RefSeq" id="WP_092792626.1">
    <property type="nucleotide sequence ID" value="NZ_FOPC01000010.1"/>
</dbReference>
<keyword evidence="2" id="KW-1185">Reference proteome</keyword>